<dbReference type="SFLD" id="SFLDG01065">
    <property type="entry name" value="anaerobic_coproporphyrinogen-I"/>
    <property type="match status" value="1"/>
</dbReference>
<keyword evidence="18" id="KW-1185">Reference proteome</keyword>
<comment type="caution">
    <text evidence="17">The sequence shown here is derived from an EMBL/GenBank/DDBJ whole genome shotgun (WGS) entry which is preliminary data.</text>
</comment>
<reference evidence="18" key="1">
    <citation type="journal article" date="2019" name="Int. J. Syst. Evol. Microbiol.">
        <title>The Global Catalogue of Microorganisms (GCM) 10K type strain sequencing project: providing services to taxonomists for standard genome sequencing and annotation.</title>
        <authorList>
            <consortium name="The Broad Institute Genomics Platform"/>
            <consortium name="The Broad Institute Genome Sequencing Center for Infectious Disease"/>
            <person name="Wu L."/>
            <person name="Ma J."/>
        </authorList>
    </citation>
    <scope>NUCLEOTIDE SEQUENCE [LARGE SCALE GENOMIC DNA]</scope>
    <source>
        <strain evidence="18">CCM 7427</strain>
    </source>
</reference>
<dbReference type="InterPro" id="IPR004558">
    <property type="entry name" value="Coprogen_oxidase_HemN"/>
</dbReference>
<evidence type="ECO:0000256" key="13">
    <source>
        <dbReference type="ARBA" id="ARBA00024295"/>
    </source>
</evidence>
<dbReference type="SMART" id="SM00729">
    <property type="entry name" value="Elp3"/>
    <property type="match status" value="1"/>
</dbReference>
<dbReference type="Pfam" id="PF04055">
    <property type="entry name" value="Radical_SAM"/>
    <property type="match status" value="1"/>
</dbReference>
<evidence type="ECO:0000256" key="5">
    <source>
        <dbReference type="ARBA" id="ARBA00022485"/>
    </source>
</evidence>
<comment type="function">
    <text evidence="13">Involved in the heme biosynthesis. Catalyzes the anaerobic oxidative decarboxylation of propionate groups of rings A and B of coproporphyrinogen III to yield the vinyl groups in protoporphyrinogen IX.</text>
</comment>
<gene>
    <name evidence="17" type="primary">hemN</name>
    <name evidence="17" type="ORF">ACFSX5_04580</name>
</gene>
<dbReference type="Gene3D" id="3.80.30.20">
    <property type="entry name" value="tm_1862 like domain"/>
    <property type="match status" value="1"/>
</dbReference>
<evidence type="ECO:0000256" key="10">
    <source>
        <dbReference type="ARBA" id="ARBA00023004"/>
    </source>
</evidence>
<evidence type="ECO:0000256" key="8">
    <source>
        <dbReference type="ARBA" id="ARBA00022723"/>
    </source>
</evidence>
<keyword evidence="9 15" id="KW-0560">Oxidoreductase</keyword>
<evidence type="ECO:0000256" key="12">
    <source>
        <dbReference type="ARBA" id="ARBA00023244"/>
    </source>
</evidence>
<dbReference type="RefSeq" id="WP_386832112.1">
    <property type="nucleotide sequence ID" value="NZ_JBHUNP010000001.1"/>
</dbReference>
<keyword evidence="7 15" id="KW-0949">S-adenosyl-L-methionine</keyword>
<dbReference type="EMBL" id="JBHUNP010000001">
    <property type="protein sequence ID" value="MFD2647071.1"/>
    <property type="molecule type" value="Genomic_DNA"/>
</dbReference>
<dbReference type="SFLD" id="SFLDS00029">
    <property type="entry name" value="Radical_SAM"/>
    <property type="match status" value="1"/>
</dbReference>
<accession>A0ABW5QHU3</accession>
<organism evidence="17 18">
    <name type="scientific">Devosia albogilva</name>
    <dbReference type="NCBI Taxonomy" id="429726"/>
    <lineage>
        <taxon>Bacteria</taxon>
        <taxon>Pseudomonadati</taxon>
        <taxon>Pseudomonadota</taxon>
        <taxon>Alphaproteobacteria</taxon>
        <taxon>Hyphomicrobiales</taxon>
        <taxon>Devosiaceae</taxon>
        <taxon>Devosia</taxon>
    </lineage>
</organism>
<evidence type="ECO:0000256" key="6">
    <source>
        <dbReference type="ARBA" id="ARBA00022490"/>
    </source>
</evidence>
<dbReference type="GO" id="GO:0051989">
    <property type="term" value="F:coproporphyrinogen dehydrogenase activity"/>
    <property type="evidence" value="ECO:0007669"/>
    <property type="project" value="UniProtKB-EC"/>
</dbReference>
<keyword evidence="10 15" id="KW-0408">Iron</keyword>
<dbReference type="PROSITE" id="PS51918">
    <property type="entry name" value="RADICAL_SAM"/>
    <property type="match status" value="1"/>
</dbReference>
<dbReference type="InterPro" id="IPR007197">
    <property type="entry name" value="rSAM"/>
</dbReference>
<dbReference type="NCBIfam" id="TIGR00538">
    <property type="entry name" value="hemN"/>
    <property type="match status" value="1"/>
</dbReference>
<dbReference type="Gene3D" id="1.10.10.920">
    <property type="match status" value="1"/>
</dbReference>
<evidence type="ECO:0000313" key="17">
    <source>
        <dbReference type="EMBL" id="MFD2647071.1"/>
    </source>
</evidence>
<dbReference type="InterPro" id="IPR006638">
    <property type="entry name" value="Elp3/MiaA/NifB-like_rSAM"/>
</dbReference>
<dbReference type="PANTHER" id="PTHR13932">
    <property type="entry name" value="COPROPORPHYRINIGEN III OXIDASE"/>
    <property type="match status" value="1"/>
</dbReference>
<dbReference type="EC" id="1.3.98.3" evidence="15"/>
<dbReference type="InterPro" id="IPR058240">
    <property type="entry name" value="rSAM_sf"/>
</dbReference>
<comment type="cofactor">
    <cofactor evidence="15">
        <name>[4Fe-4S] cluster</name>
        <dbReference type="ChEBI" id="CHEBI:49883"/>
    </cofactor>
    <text evidence="15">Binds 1 [4Fe-4S] cluster. The cluster is coordinated with 3 cysteines and an exchangeable S-adenosyl-L-methionine.</text>
</comment>
<dbReference type="InterPro" id="IPR034505">
    <property type="entry name" value="Coproporphyrinogen-III_oxidase"/>
</dbReference>
<comment type="similarity">
    <text evidence="3 15">Belongs to the anaerobic coproporphyrinogen-III oxidase family.</text>
</comment>
<keyword evidence="12 15" id="KW-0627">Porphyrin biosynthesis</keyword>
<dbReference type="InterPro" id="IPR023404">
    <property type="entry name" value="rSAM_horseshoe"/>
</dbReference>
<evidence type="ECO:0000256" key="11">
    <source>
        <dbReference type="ARBA" id="ARBA00023014"/>
    </source>
</evidence>
<evidence type="ECO:0000256" key="4">
    <source>
        <dbReference type="ARBA" id="ARBA00011245"/>
    </source>
</evidence>
<comment type="catalytic activity">
    <reaction evidence="14 15">
        <text>coproporphyrinogen III + 2 S-adenosyl-L-methionine = protoporphyrinogen IX + 2 5'-deoxyadenosine + 2 L-methionine + 2 CO2</text>
        <dbReference type="Rhea" id="RHEA:15425"/>
        <dbReference type="ChEBI" id="CHEBI:16526"/>
        <dbReference type="ChEBI" id="CHEBI:17319"/>
        <dbReference type="ChEBI" id="CHEBI:57307"/>
        <dbReference type="ChEBI" id="CHEBI:57309"/>
        <dbReference type="ChEBI" id="CHEBI:57844"/>
        <dbReference type="ChEBI" id="CHEBI:59789"/>
        <dbReference type="EC" id="1.3.98.3"/>
    </reaction>
</comment>
<keyword evidence="8 15" id="KW-0479">Metal-binding</keyword>
<evidence type="ECO:0000256" key="1">
    <source>
        <dbReference type="ARBA" id="ARBA00004496"/>
    </source>
</evidence>
<dbReference type="PANTHER" id="PTHR13932:SF6">
    <property type="entry name" value="OXYGEN-INDEPENDENT COPROPORPHYRINOGEN III OXIDASE"/>
    <property type="match status" value="1"/>
</dbReference>
<evidence type="ECO:0000256" key="14">
    <source>
        <dbReference type="ARBA" id="ARBA00048321"/>
    </source>
</evidence>
<keyword evidence="11 15" id="KW-0411">Iron-sulfur</keyword>
<comment type="pathway">
    <text evidence="2 15">Porphyrin-containing compound metabolism; protoporphyrin-IX biosynthesis; protoporphyrinogen-IX from coproporphyrinogen-III (AdoMet route): step 1/1.</text>
</comment>
<proteinExistence type="inferred from homology"/>
<keyword evidence="5 15" id="KW-0004">4Fe-4S</keyword>
<evidence type="ECO:0000313" key="18">
    <source>
        <dbReference type="Proteomes" id="UP001597521"/>
    </source>
</evidence>
<comment type="subcellular location">
    <subcellularLocation>
        <location evidence="1 15">Cytoplasm</location>
    </subcellularLocation>
</comment>
<evidence type="ECO:0000256" key="3">
    <source>
        <dbReference type="ARBA" id="ARBA00005493"/>
    </source>
</evidence>
<comment type="subunit">
    <text evidence="4">Monomer.</text>
</comment>
<dbReference type="SUPFAM" id="SSF102114">
    <property type="entry name" value="Radical SAM enzymes"/>
    <property type="match status" value="1"/>
</dbReference>
<dbReference type="Proteomes" id="UP001597521">
    <property type="component" value="Unassembled WGS sequence"/>
</dbReference>
<protein>
    <recommendedName>
        <fullName evidence="15">Coproporphyrinogen-III oxidase</fullName>
        <ecNumber evidence="15">1.3.98.3</ecNumber>
    </recommendedName>
</protein>
<keyword evidence="6 15" id="KW-0963">Cytoplasm</keyword>
<evidence type="ECO:0000256" key="15">
    <source>
        <dbReference type="PIRNR" id="PIRNR000167"/>
    </source>
</evidence>
<name>A0ABW5QHU3_9HYPH</name>
<feature type="domain" description="Radical SAM core" evidence="16">
    <location>
        <begin position="39"/>
        <end position="275"/>
    </location>
</feature>
<evidence type="ECO:0000256" key="9">
    <source>
        <dbReference type="ARBA" id="ARBA00023002"/>
    </source>
</evidence>
<evidence type="ECO:0000256" key="2">
    <source>
        <dbReference type="ARBA" id="ARBA00004785"/>
    </source>
</evidence>
<dbReference type="CDD" id="cd01335">
    <property type="entry name" value="Radical_SAM"/>
    <property type="match status" value="1"/>
</dbReference>
<dbReference type="PIRSF" id="PIRSF000167">
    <property type="entry name" value="HemN"/>
    <property type="match status" value="1"/>
</dbReference>
<evidence type="ECO:0000259" key="16">
    <source>
        <dbReference type="PROSITE" id="PS51918"/>
    </source>
</evidence>
<sequence length="446" mass="49516">MTDMSRLLKPVPRYTSYPTAPHFHKGIGPEQYFGWLAALPPDAHVSLYLHLPFCDRLCWFCGCHTKQVNRYDPIAVYLEALTTEIRTIGAIVGERPVTAVHWGGGSPSMMTPEDIVAVNQCLRTAFRLTPDAEFSVELDPNDMDEERFDAWSFAGMTRASIGVQDFDPKVQQAINRIQTFEHTKGVVDAVHKRGVKSVNIDMLYGLPHQTEAGAVETARQVRSLGPNRVALFGYAHVPWMKKHQTMIDENYLPDAAERFRQSLAAAAVFTDGGYDRIGFDHFAMPDDSMAIAARTGTLARNFQGYTADRHDALIGLGASAIGRLPQGYVQNVVATHEYQRRILAGEGALERGVGLSEDDRVRGYAIERLMCQFELDFSDLRHRFGAAAEPVIEDAISFAGDDPDELAYLLPGRLMVSDKGRPFVRTVAASLDAYLAEDKARYSKAV</sequence>
<evidence type="ECO:0000256" key="7">
    <source>
        <dbReference type="ARBA" id="ARBA00022691"/>
    </source>
</evidence>